<name>A0A1Z5HU75_9FIRM</name>
<dbReference type="OrthoDB" id="9802919at2"/>
<dbReference type="EMBL" id="BDGJ01000101">
    <property type="protein sequence ID" value="GAW92830.1"/>
    <property type="molecule type" value="Genomic_DNA"/>
</dbReference>
<dbReference type="NCBIfam" id="TIGR02227">
    <property type="entry name" value="sigpep_I_bact"/>
    <property type="match status" value="1"/>
</dbReference>
<dbReference type="GO" id="GO:0004252">
    <property type="term" value="F:serine-type endopeptidase activity"/>
    <property type="evidence" value="ECO:0007669"/>
    <property type="project" value="InterPro"/>
</dbReference>
<comment type="catalytic activity">
    <reaction evidence="1 8">
        <text>Cleavage of hydrophobic, N-terminal signal or leader sequences from secreted and periplasmic proteins.</text>
        <dbReference type="EC" id="3.4.21.89"/>
    </reaction>
</comment>
<evidence type="ECO:0000313" key="12">
    <source>
        <dbReference type="Proteomes" id="UP000197032"/>
    </source>
</evidence>
<dbReference type="InterPro" id="IPR019533">
    <property type="entry name" value="Peptidase_S26"/>
</dbReference>
<evidence type="ECO:0000256" key="8">
    <source>
        <dbReference type="RuleBase" id="RU003993"/>
    </source>
</evidence>
<dbReference type="PANTHER" id="PTHR43390:SF1">
    <property type="entry name" value="CHLOROPLAST PROCESSING PEPTIDASE"/>
    <property type="match status" value="1"/>
</dbReference>
<feature type="transmembrane region" description="Helical" evidence="8">
    <location>
        <begin position="14"/>
        <end position="33"/>
    </location>
</feature>
<evidence type="ECO:0000256" key="9">
    <source>
        <dbReference type="RuleBase" id="RU362042"/>
    </source>
</evidence>
<dbReference type="SUPFAM" id="SSF51306">
    <property type="entry name" value="LexA/Signal peptidase"/>
    <property type="match status" value="1"/>
</dbReference>
<evidence type="ECO:0000256" key="6">
    <source>
        <dbReference type="ARBA" id="ARBA00022801"/>
    </source>
</evidence>
<evidence type="ECO:0000256" key="4">
    <source>
        <dbReference type="ARBA" id="ARBA00013208"/>
    </source>
</evidence>
<dbReference type="PROSITE" id="PS00501">
    <property type="entry name" value="SPASE_I_1"/>
    <property type="match status" value="1"/>
</dbReference>
<evidence type="ECO:0000313" key="11">
    <source>
        <dbReference type="EMBL" id="GAW92830.1"/>
    </source>
</evidence>
<dbReference type="GO" id="GO:0006465">
    <property type="term" value="P:signal peptide processing"/>
    <property type="evidence" value="ECO:0007669"/>
    <property type="project" value="InterPro"/>
</dbReference>
<dbReference type="InterPro" id="IPR019757">
    <property type="entry name" value="Pept_S26A_signal_pept_1_Lys-AS"/>
</dbReference>
<dbReference type="GO" id="GO:0005886">
    <property type="term" value="C:plasma membrane"/>
    <property type="evidence" value="ECO:0007669"/>
    <property type="project" value="UniProtKB-SubCell"/>
</dbReference>
<accession>A0A1Z5HU75</accession>
<evidence type="ECO:0000256" key="1">
    <source>
        <dbReference type="ARBA" id="ARBA00000677"/>
    </source>
</evidence>
<evidence type="ECO:0000256" key="2">
    <source>
        <dbReference type="ARBA" id="ARBA00004401"/>
    </source>
</evidence>
<dbReference type="PROSITE" id="PS00760">
    <property type="entry name" value="SPASE_I_2"/>
    <property type="match status" value="1"/>
</dbReference>
<dbReference type="GO" id="GO:0009003">
    <property type="term" value="F:signal peptidase activity"/>
    <property type="evidence" value="ECO:0007669"/>
    <property type="project" value="UniProtKB-EC"/>
</dbReference>
<dbReference type="InterPro" id="IPR036286">
    <property type="entry name" value="LexA/Signal_pep-like_sf"/>
</dbReference>
<comment type="similarity">
    <text evidence="3 9">Belongs to the peptidase S26 family.</text>
</comment>
<dbReference type="CDD" id="cd06530">
    <property type="entry name" value="S26_SPase_I"/>
    <property type="match status" value="1"/>
</dbReference>
<keyword evidence="5 8" id="KW-0645">Protease</keyword>
<reference evidence="12" key="1">
    <citation type="journal article" date="2017" name="Appl. Environ. Microbiol.">
        <title>Genomic analysis of Calderihabitans maritimus KKC1, a thermophilic hydrogenogenic carboxydotrophic bacterium isolated from marine sediment.</title>
        <authorList>
            <person name="Omae K."/>
            <person name="Yoneda Y."/>
            <person name="Fukuyama Y."/>
            <person name="Yoshida T."/>
            <person name="Sako Y."/>
        </authorList>
    </citation>
    <scope>NUCLEOTIDE SEQUENCE [LARGE SCALE GENOMIC DNA]</scope>
    <source>
        <strain evidence="12">KKC1</strain>
    </source>
</reference>
<feature type="active site" evidence="7">
    <location>
        <position position="42"/>
    </location>
</feature>
<evidence type="ECO:0000256" key="5">
    <source>
        <dbReference type="ARBA" id="ARBA00022670"/>
    </source>
</evidence>
<gene>
    <name evidence="11" type="ORF">KKC1_19790</name>
</gene>
<dbReference type="Gene3D" id="2.10.109.10">
    <property type="entry name" value="Umud Fragment, subunit A"/>
    <property type="match status" value="1"/>
</dbReference>
<dbReference type="InterPro" id="IPR019756">
    <property type="entry name" value="Pept_S26A_signal_pept_1_Ser-AS"/>
</dbReference>
<keyword evidence="6 8" id="KW-0378">Hydrolase</keyword>
<dbReference type="AlphaFoldDB" id="A0A1Z5HU75"/>
<comment type="caution">
    <text evidence="11">The sequence shown here is derived from an EMBL/GenBank/DDBJ whole genome shotgun (WGS) entry which is preliminary data.</text>
</comment>
<dbReference type="Proteomes" id="UP000197032">
    <property type="component" value="Unassembled WGS sequence"/>
</dbReference>
<dbReference type="InterPro" id="IPR019758">
    <property type="entry name" value="Pept_S26A_signal_pept_1_CS"/>
</dbReference>
<evidence type="ECO:0000259" key="10">
    <source>
        <dbReference type="Pfam" id="PF10502"/>
    </source>
</evidence>
<dbReference type="PRINTS" id="PR00727">
    <property type="entry name" value="LEADERPTASE"/>
</dbReference>
<dbReference type="RefSeq" id="WP_088554096.1">
    <property type="nucleotide sequence ID" value="NZ_BDGJ01000101.1"/>
</dbReference>
<keyword evidence="12" id="KW-1185">Reference proteome</keyword>
<proteinExistence type="inferred from homology"/>
<dbReference type="Pfam" id="PF10502">
    <property type="entry name" value="Peptidase_S26"/>
    <property type="match status" value="1"/>
</dbReference>
<dbReference type="PANTHER" id="PTHR43390">
    <property type="entry name" value="SIGNAL PEPTIDASE I"/>
    <property type="match status" value="1"/>
</dbReference>
<sequence>MKGNQRLWHNLTEILQTVAIALMLSFIIRLFLFQPFYIPSSSMEPTLRPGDRILVNKFIYHFQKPRRGDVIVFRFPLDPQRDFIKRIIAFGGETLEVKNNQVFIDGRKLEEPYLPPDIRFGNYGPVTIPEGYYFVMGDNRSHSQDSRFWGPLNRKYIIGKAVLIFWPWFRAGLIR</sequence>
<keyword evidence="8" id="KW-0472">Membrane</keyword>
<evidence type="ECO:0000256" key="7">
    <source>
        <dbReference type="PIRSR" id="PIRSR600223-1"/>
    </source>
</evidence>
<dbReference type="PROSITE" id="PS00761">
    <property type="entry name" value="SPASE_I_3"/>
    <property type="match status" value="1"/>
</dbReference>
<feature type="domain" description="Peptidase S26" evidence="10">
    <location>
        <begin position="12"/>
        <end position="166"/>
    </location>
</feature>
<evidence type="ECO:0000256" key="3">
    <source>
        <dbReference type="ARBA" id="ARBA00009370"/>
    </source>
</evidence>
<organism evidence="11 12">
    <name type="scientific">Calderihabitans maritimus</name>
    <dbReference type="NCBI Taxonomy" id="1246530"/>
    <lineage>
        <taxon>Bacteria</taxon>
        <taxon>Bacillati</taxon>
        <taxon>Bacillota</taxon>
        <taxon>Clostridia</taxon>
        <taxon>Neomoorellales</taxon>
        <taxon>Calderihabitantaceae</taxon>
        <taxon>Calderihabitans</taxon>
    </lineage>
</organism>
<protein>
    <recommendedName>
        <fullName evidence="4 8">Signal peptidase I</fullName>
        <ecNumber evidence="4 8">3.4.21.89</ecNumber>
    </recommendedName>
</protein>
<dbReference type="InterPro" id="IPR000223">
    <property type="entry name" value="Pept_S26A_signal_pept_1"/>
</dbReference>
<dbReference type="EC" id="3.4.21.89" evidence="4 8"/>
<keyword evidence="8" id="KW-1133">Transmembrane helix</keyword>
<keyword evidence="8" id="KW-0812">Transmembrane</keyword>
<feature type="active site" evidence="7">
    <location>
        <position position="85"/>
    </location>
</feature>
<comment type="subcellular location">
    <subcellularLocation>
        <location evidence="2">Cell membrane</location>
        <topology evidence="2">Single-pass type II membrane protein</topology>
    </subcellularLocation>
    <subcellularLocation>
        <location evidence="9">Membrane</location>
        <topology evidence="9">Single-pass type II membrane protein</topology>
    </subcellularLocation>
</comment>